<dbReference type="eggNOG" id="COG1237">
    <property type="taxonomic scope" value="Bacteria"/>
</dbReference>
<keyword evidence="3" id="KW-1185">Reference proteome</keyword>
<dbReference type="EMBL" id="LGTC01000001">
    <property type="protein sequence ID" value="KNY29477.1"/>
    <property type="molecule type" value="Genomic_DNA"/>
</dbReference>
<dbReference type="PANTHER" id="PTHR13754:SF13">
    <property type="entry name" value="METALLO-BETA-LACTAMASE SUPERFAMILY PROTEIN (AFU_ORTHOLOGUE AFUA_3G07630)"/>
    <property type="match status" value="1"/>
</dbReference>
<dbReference type="Pfam" id="PF00753">
    <property type="entry name" value="Lactamase_B"/>
    <property type="match status" value="1"/>
</dbReference>
<proteinExistence type="predicted"/>
<dbReference type="Proteomes" id="UP000036923">
    <property type="component" value="Unassembled WGS sequence"/>
</dbReference>
<dbReference type="CDD" id="cd07713">
    <property type="entry name" value="DHPS-like_MBL-fold"/>
    <property type="match status" value="1"/>
</dbReference>
<name>A0A0L6JVL6_9FIRM</name>
<dbReference type="InterPro" id="IPR052926">
    <property type="entry name" value="Metallo-beta-lactamase_dom"/>
</dbReference>
<dbReference type="InterPro" id="IPR036866">
    <property type="entry name" value="RibonucZ/Hydroxyglut_hydro"/>
</dbReference>
<evidence type="ECO:0000259" key="1">
    <source>
        <dbReference type="SMART" id="SM00849"/>
    </source>
</evidence>
<dbReference type="GO" id="GO:0016740">
    <property type="term" value="F:transferase activity"/>
    <property type="evidence" value="ECO:0007669"/>
    <property type="project" value="TreeGrafter"/>
</dbReference>
<protein>
    <submittedName>
        <fullName evidence="2">Beta-lactamase domain protein</fullName>
    </submittedName>
</protein>
<dbReference type="PANTHER" id="PTHR13754">
    <property type="entry name" value="METALLO-BETA-LACTAMASE SUPERFAMILY PROTEIN"/>
    <property type="match status" value="1"/>
</dbReference>
<accession>A0A0L6JVL6</accession>
<feature type="domain" description="Metallo-beta-lactamase" evidence="1">
    <location>
        <begin position="34"/>
        <end position="233"/>
    </location>
</feature>
<comment type="caution">
    <text evidence="2">The sequence shown here is derived from an EMBL/GenBank/DDBJ whole genome shotgun (WGS) entry which is preliminary data.</text>
</comment>
<organism evidence="2 3">
    <name type="scientific">Pseudobacteroides cellulosolvens ATCC 35603 = DSM 2933</name>
    <dbReference type="NCBI Taxonomy" id="398512"/>
    <lineage>
        <taxon>Bacteria</taxon>
        <taxon>Bacillati</taxon>
        <taxon>Bacillota</taxon>
        <taxon>Clostridia</taxon>
        <taxon>Eubacteriales</taxon>
        <taxon>Oscillospiraceae</taxon>
        <taxon>Pseudobacteroides</taxon>
    </lineage>
</organism>
<dbReference type="InterPro" id="IPR001279">
    <property type="entry name" value="Metallo-B-lactamas"/>
</dbReference>
<dbReference type="AlphaFoldDB" id="A0A0L6JVL6"/>
<gene>
    <name evidence="2" type="ORF">Bccel_4751</name>
</gene>
<dbReference type="Gene3D" id="3.60.15.10">
    <property type="entry name" value="Ribonuclease Z/Hydroxyacylglutathione hydrolase-like"/>
    <property type="match status" value="1"/>
</dbReference>
<evidence type="ECO:0000313" key="2">
    <source>
        <dbReference type="EMBL" id="KNY29477.1"/>
    </source>
</evidence>
<dbReference type="PATRIC" id="fig|398512.5.peg.4982"/>
<dbReference type="SMART" id="SM00849">
    <property type="entry name" value="Lactamase_B"/>
    <property type="match status" value="1"/>
</dbReference>
<evidence type="ECO:0000313" key="3">
    <source>
        <dbReference type="Proteomes" id="UP000036923"/>
    </source>
</evidence>
<dbReference type="STRING" id="398512.Bccel_4751"/>
<reference evidence="3" key="1">
    <citation type="submission" date="2015-07" db="EMBL/GenBank/DDBJ databases">
        <title>Near-Complete Genome Sequence of the Cellulolytic Bacterium Bacteroides (Pseudobacteroides) cellulosolvens ATCC 35603.</title>
        <authorList>
            <person name="Dassa B."/>
            <person name="Utturkar S.M."/>
            <person name="Klingeman D.M."/>
            <person name="Hurt R.A."/>
            <person name="Keller M."/>
            <person name="Xu J."/>
            <person name="Reddy Y.H.K."/>
            <person name="Borovok I."/>
            <person name="Grinberg I.R."/>
            <person name="Lamed R."/>
            <person name="Zhivin O."/>
            <person name="Bayer E.A."/>
            <person name="Brown S.D."/>
        </authorList>
    </citation>
    <scope>NUCLEOTIDE SEQUENCE [LARGE SCALE GENOMIC DNA]</scope>
    <source>
        <strain evidence="3">DSM 2933</strain>
    </source>
</reference>
<dbReference type="SUPFAM" id="SSF56281">
    <property type="entry name" value="Metallo-hydrolase/oxidoreductase"/>
    <property type="match status" value="1"/>
</dbReference>
<sequence length="293" mass="32998">MGLCPNDAIRGIEMIKIRLLAENYARKRHMLAEHGLSIWIEKDKKRILFDTGQSDIFSLNAEQAGVDISKAELLVLSHGHYDHTGGVAEFCRANHHAPVYIHKDAFQKRYYGKKESNRNIGIPWTENGRYDIDIPDERLVVNKGPVNIDEDIVISGEIPSTVDFEGVPHNFFIDDGNGNLSQDMIIDEQMLLIKGNAGVYVFVGCSHAGIINCIKYAKKLFPDDKIAGVIGGMHLEGVSDIRLQLTIQHFLDMGIHTVIPLHCTGLLPIWEIKRFLKEHCKMLTVGDEFILEE</sequence>
<dbReference type="InterPro" id="IPR041712">
    <property type="entry name" value="DHPS-like_MBL-fold"/>
</dbReference>